<evidence type="ECO:0000256" key="4">
    <source>
        <dbReference type="SAM" id="Phobius"/>
    </source>
</evidence>
<feature type="domain" description="Methyl-accepting transducer" evidence="5">
    <location>
        <begin position="170"/>
        <end position="399"/>
    </location>
</feature>
<dbReference type="InterPro" id="IPR051310">
    <property type="entry name" value="MCP_chemotaxis"/>
</dbReference>
<dbReference type="Gene3D" id="6.10.340.10">
    <property type="match status" value="1"/>
</dbReference>
<keyword evidence="4" id="KW-0472">Membrane</keyword>
<proteinExistence type="inferred from homology"/>
<sequence>MKGKDSFAQKLKKIFMLLIGVCCVSELYAILGMAGVGNKVINIIVHGLLLIINIVIAVKGYGVLTRKLFAPIAEMGEAVNSLAEGKLDAEITYNEDNELGKLAESFRRAFDNLRTVIGDLTEILGEFAKGNFNVRSKHKEAYVGSYAIVLEELVNLVKEFSDTMGDIDAAAEQVSAGSHDLASSSQELAQGATDQAAVVEELLATVTEVTSQVVRNTETTDKVHENAKIIGEQAQISKQKMAELTAAMEKIKETSGKIEEIIADIEEIASQTNLLSLNAAIEAARAGEAGKGFAVVADQIRKLSEDSSASAVTTKKLIDEAISEVKSGNDITADTAEALNKVSDEMDKLVDAVATIRTASDKQAASVKEIEQSVNQISGVIQNNSAAAEETSATSQELSAQSVTLKGLVEKFQLRED</sequence>
<evidence type="ECO:0000256" key="2">
    <source>
        <dbReference type="ARBA" id="ARBA00029447"/>
    </source>
</evidence>
<dbReference type="CDD" id="cd06225">
    <property type="entry name" value="HAMP"/>
    <property type="match status" value="1"/>
</dbReference>
<dbReference type="SMART" id="SM00304">
    <property type="entry name" value="HAMP"/>
    <property type="match status" value="1"/>
</dbReference>
<accession>A0ABT2T7H2</accession>
<dbReference type="PANTHER" id="PTHR43531:SF11">
    <property type="entry name" value="METHYL-ACCEPTING CHEMOTAXIS PROTEIN 3"/>
    <property type="match status" value="1"/>
</dbReference>
<keyword evidence="3" id="KW-0807">Transducer</keyword>
<evidence type="ECO:0000313" key="7">
    <source>
        <dbReference type="EMBL" id="MCU6745826.1"/>
    </source>
</evidence>
<name>A0ABT2T7H2_9FIRM</name>
<dbReference type="Pfam" id="PF00672">
    <property type="entry name" value="HAMP"/>
    <property type="match status" value="1"/>
</dbReference>
<dbReference type="EMBL" id="JAOQKJ010000018">
    <property type="protein sequence ID" value="MCU6745826.1"/>
    <property type="molecule type" value="Genomic_DNA"/>
</dbReference>
<dbReference type="SMART" id="SM00283">
    <property type="entry name" value="MA"/>
    <property type="match status" value="1"/>
</dbReference>
<evidence type="ECO:0000259" key="5">
    <source>
        <dbReference type="PROSITE" id="PS50111"/>
    </source>
</evidence>
<dbReference type="PROSITE" id="PS50885">
    <property type="entry name" value="HAMP"/>
    <property type="match status" value="1"/>
</dbReference>
<gene>
    <name evidence="7" type="ORF">OCV77_15220</name>
</gene>
<feature type="transmembrane region" description="Helical" evidence="4">
    <location>
        <begin position="14"/>
        <end position="34"/>
    </location>
</feature>
<evidence type="ECO:0000259" key="6">
    <source>
        <dbReference type="PROSITE" id="PS50885"/>
    </source>
</evidence>
<dbReference type="PANTHER" id="PTHR43531">
    <property type="entry name" value="PROTEIN ICFG"/>
    <property type="match status" value="1"/>
</dbReference>
<dbReference type="PRINTS" id="PR00260">
    <property type="entry name" value="CHEMTRNSDUCR"/>
</dbReference>
<dbReference type="RefSeq" id="WP_262575863.1">
    <property type="nucleotide sequence ID" value="NZ_JAOQKJ010000018.1"/>
</dbReference>
<keyword evidence="4" id="KW-1133">Transmembrane helix</keyword>
<evidence type="ECO:0000256" key="3">
    <source>
        <dbReference type="PROSITE-ProRule" id="PRU00284"/>
    </source>
</evidence>
<dbReference type="InterPro" id="IPR004089">
    <property type="entry name" value="MCPsignal_dom"/>
</dbReference>
<evidence type="ECO:0000256" key="1">
    <source>
        <dbReference type="ARBA" id="ARBA00022500"/>
    </source>
</evidence>
<dbReference type="Proteomes" id="UP001652432">
    <property type="component" value="Unassembled WGS sequence"/>
</dbReference>
<keyword evidence="4" id="KW-0812">Transmembrane</keyword>
<keyword evidence="1" id="KW-0145">Chemotaxis</keyword>
<dbReference type="PROSITE" id="PS50111">
    <property type="entry name" value="CHEMOTAXIS_TRANSDUC_2"/>
    <property type="match status" value="1"/>
</dbReference>
<feature type="domain" description="HAMP" evidence="6">
    <location>
        <begin position="66"/>
        <end position="118"/>
    </location>
</feature>
<evidence type="ECO:0000313" key="8">
    <source>
        <dbReference type="Proteomes" id="UP001652432"/>
    </source>
</evidence>
<protein>
    <submittedName>
        <fullName evidence="7">Methyl-accepting chemotaxis protein</fullName>
    </submittedName>
</protein>
<dbReference type="InterPro" id="IPR003660">
    <property type="entry name" value="HAMP_dom"/>
</dbReference>
<keyword evidence="8" id="KW-1185">Reference proteome</keyword>
<dbReference type="InterPro" id="IPR004090">
    <property type="entry name" value="Chemotax_Me-accpt_rcpt"/>
</dbReference>
<feature type="transmembrane region" description="Helical" evidence="4">
    <location>
        <begin position="40"/>
        <end position="58"/>
    </location>
</feature>
<reference evidence="7 8" key="1">
    <citation type="journal article" date="2021" name="ISME Commun">
        <title>Automated analysis of genomic sequences facilitates high-throughput and comprehensive description of bacteria.</title>
        <authorList>
            <person name="Hitch T.C.A."/>
        </authorList>
    </citation>
    <scope>NUCLEOTIDE SEQUENCE [LARGE SCALE GENOMIC DNA]</scope>
    <source>
        <strain evidence="7 8">Sanger_18</strain>
    </source>
</reference>
<comment type="caution">
    <text evidence="7">The sequence shown here is derived from an EMBL/GenBank/DDBJ whole genome shotgun (WGS) entry which is preliminary data.</text>
</comment>
<dbReference type="Gene3D" id="1.10.287.950">
    <property type="entry name" value="Methyl-accepting chemotaxis protein"/>
    <property type="match status" value="1"/>
</dbReference>
<organism evidence="7 8">
    <name type="scientific">Suilimivivens aceti</name>
    <dbReference type="NCBI Taxonomy" id="2981774"/>
    <lineage>
        <taxon>Bacteria</taxon>
        <taxon>Bacillati</taxon>
        <taxon>Bacillota</taxon>
        <taxon>Clostridia</taxon>
        <taxon>Lachnospirales</taxon>
        <taxon>Lachnospiraceae</taxon>
        <taxon>Suilimivivens</taxon>
    </lineage>
</organism>
<dbReference type="Pfam" id="PF00015">
    <property type="entry name" value="MCPsignal"/>
    <property type="match status" value="1"/>
</dbReference>
<dbReference type="SUPFAM" id="SSF58104">
    <property type="entry name" value="Methyl-accepting chemotaxis protein (MCP) signaling domain"/>
    <property type="match status" value="1"/>
</dbReference>
<comment type="similarity">
    <text evidence="2">Belongs to the methyl-accepting chemotaxis (MCP) protein family.</text>
</comment>